<feature type="domain" description="Phosphatidic acid phosphatase type 2/haloperoxidase" evidence="2">
    <location>
        <begin position="60"/>
        <end position="176"/>
    </location>
</feature>
<evidence type="ECO:0000259" key="2">
    <source>
        <dbReference type="SMART" id="SM00014"/>
    </source>
</evidence>
<accession>A0A6B3LWW7</accession>
<organism evidence="3 4">
    <name type="scientific">Pontibacter burrus</name>
    <dbReference type="NCBI Taxonomy" id="2704466"/>
    <lineage>
        <taxon>Bacteria</taxon>
        <taxon>Pseudomonadati</taxon>
        <taxon>Bacteroidota</taxon>
        <taxon>Cytophagia</taxon>
        <taxon>Cytophagales</taxon>
        <taxon>Hymenobacteraceae</taxon>
        <taxon>Pontibacter</taxon>
    </lineage>
</organism>
<dbReference type="PANTHER" id="PTHR14969">
    <property type="entry name" value="SPHINGOSINE-1-PHOSPHATE PHOSPHOHYDROLASE"/>
    <property type="match status" value="1"/>
</dbReference>
<dbReference type="InterPro" id="IPR000326">
    <property type="entry name" value="PAP2/HPO"/>
</dbReference>
<dbReference type="Pfam" id="PF01569">
    <property type="entry name" value="PAP2"/>
    <property type="match status" value="1"/>
</dbReference>
<keyword evidence="1" id="KW-0472">Membrane</keyword>
<name>A0A6B3LWW7_9BACT</name>
<dbReference type="RefSeq" id="WP_163915707.1">
    <property type="nucleotide sequence ID" value="NZ_JAAGWD010000006.1"/>
</dbReference>
<keyword evidence="4" id="KW-1185">Reference proteome</keyword>
<gene>
    <name evidence="3" type="ORF">GXP69_14020</name>
</gene>
<dbReference type="SUPFAM" id="SSF48317">
    <property type="entry name" value="Acid phosphatase/Vanadium-dependent haloperoxidase"/>
    <property type="match status" value="1"/>
</dbReference>
<dbReference type="EMBL" id="JAAGWD010000006">
    <property type="protein sequence ID" value="NEM98816.1"/>
    <property type="molecule type" value="Genomic_DNA"/>
</dbReference>
<dbReference type="SMART" id="SM00014">
    <property type="entry name" value="acidPPc"/>
    <property type="match status" value="1"/>
</dbReference>
<protein>
    <submittedName>
        <fullName evidence="3">Phosphatase PAP2 family protein</fullName>
    </submittedName>
</protein>
<keyword evidence="1" id="KW-0812">Transmembrane</keyword>
<dbReference type="Gene3D" id="1.20.144.10">
    <property type="entry name" value="Phosphatidic acid phosphatase type 2/haloperoxidase"/>
    <property type="match status" value="1"/>
</dbReference>
<dbReference type="AlphaFoldDB" id="A0A6B3LWW7"/>
<keyword evidence="1" id="KW-1133">Transmembrane helix</keyword>
<sequence length="198" mass="22360">MLEKLVELDRELFVYLNNLQSPFWDPIMVFASDKYVWVPFYLGLISYVIWKYKRKSIPMLLLAVLTIALADSITSGIFKPYFARLRPCHDPTLSETINLVAGCGGKFGFMSSHAANSFGFAVFFNLVLSDRYAIFKFILVAWAVIVSYSRIYLGVHFPGDIIGGAIVGSFAAYLCALGYDIVIRKYSWFGVSDNLTRN</sequence>
<dbReference type="Proteomes" id="UP000474777">
    <property type="component" value="Unassembled WGS sequence"/>
</dbReference>
<dbReference type="InterPro" id="IPR036938">
    <property type="entry name" value="PAP2/HPO_sf"/>
</dbReference>
<evidence type="ECO:0000313" key="3">
    <source>
        <dbReference type="EMBL" id="NEM98816.1"/>
    </source>
</evidence>
<feature type="transmembrane region" description="Helical" evidence="1">
    <location>
        <begin position="59"/>
        <end position="78"/>
    </location>
</feature>
<dbReference type="PANTHER" id="PTHR14969:SF13">
    <property type="entry name" value="AT30094P"/>
    <property type="match status" value="1"/>
</dbReference>
<dbReference type="CDD" id="cd03395">
    <property type="entry name" value="PAP2_like_4"/>
    <property type="match status" value="1"/>
</dbReference>
<evidence type="ECO:0000313" key="4">
    <source>
        <dbReference type="Proteomes" id="UP000474777"/>
    </source>
</evidence>
<feature type="transmembrane region" description="Helical" evidence="1">
    <location>
        <begin position="134"/>
        <end position="155"/>
    </location>
</feature>
<comment type="caution">
    <text evidence="3">The sequence shown here is derived from an EMBL/GenBank/DDBJ whole genome shotgun (WGS) entry which is preliminary data.</text>
</comment>
<evidence type="ECO:0000256" key="1">
    <source>
        <dbReference type="SAM" id="Phobius"/>
    </source>
</evidence>
<proteinExistence type="predicted"/>
<reference evidence="3 4" key="1">
    <citation type="submission" date="2020-02" db="EMBL/GenBank/DDBJ databases">
        <authorList>
            <person name="Kim M.K."/>
        </authorList>
    </citation>
    <scope>NUCLEOTIDE SEQUENCE [LARGE SCALE GENOMIC DNA]</scope>
    <source>
        <strain evidence="3 4">BT327</strain>
    </source>
</reference>
<feature type="transmembrane region" description="Helical" evidence="1">
    <location>
        <begin position="161"/>
        <end position="182"/>
    </location>
</feature>
<feature type="transmembrane region" description="Helical" evidence="1">
    <location>
        <begin position="35"/>
        <end position="52"/>
    </location>
</feature>
<feature type="transmembrane region" description="Helical" evidence="1">
    <location>
        <begin position="107"/>
        <end position="127"/>
    </location>
</feature>